<proteinExistence type="predicted"/>
<organism evidence="2 3">
    <name type="scientific">Caballeronia udeis</name>
    <dbReference type="NCBI Taxonomy" id="1232866"/>
    <lineage>
        <taxon>Bacteria</taxon>
        <taxon>Pseudomonadati</taxon>
        <taxon>Pseudomonadota</taxon>
        <taxon>Betaproteobacteria</taxon>
        <taxon>Burkholderiales</taxon>
        <taxon>Burkholderiaceae</taxon>
        <taxon>Caballeronia</taxon>
    </lineage>
</organism>
<protein>
    <submittedName>
        <fullName evidence="2">Uncharacterized protein</fullName>
    </submittedName>
</protein>
<feature type="region of interest" description="Disordered" evidence="1">
    <location>
        <begin position="71"/>
        <end position="93"/>
    </location>
</feature>
<evidence type="ECO:0000313" key="2">
    <source>
        <dbReference type="EMBL" id="MFK4442869.1"/>
    </source>
</evidence>
<gene>
    <name evidence="2" type="ORF">ABH943_002885</name>
</gene>
<evidence type="ECO:0000256" key="1">
    <source>
        <dbReference type="SAM" id="MobiDB-lite"/>
    </source>
</evidence>
<accession>A0ABW8MGR8</accession>
<reference evidence="2 3" key="1">
    <citation type="submission" date="2024-11" db="EMBL/GenBank/DDBJ databases">
        <title>Using genomics to understand microbial adaptation to soil warming.</title>
        <authorList>
            <person name="Deangelis K.M. PhD."/>
        </authorList>
    </citation>
    <scope>NUCLEOTIDE SEQUENCE [LARGE SCALE GENOMIC DNA]</scope>
    <source>
        <strain evidence="2 3">GAS97</strain>
    </source>
</reference>
<dbReference type="EMBL" id="JBIYDN010000007">
    <property type="protein sequence ID" value="MFK4442869.1"/>
    <property type="molecule type" value="Genomic_DNA"/>
</dbReference>
<comment type="caution">
    <text evidence="2">The sequence shown here is derived from an EMBL/GenBank/DDBJ whole genome shotgun (WGS) entry which is preliminary data.</text>
</comment>
<dbReference type="Proteomes" id="UP001620514">
    <property type="component" value="Unassembled WGS sequence"/>
</dbReference>
<keyword evidence="3" id="KW-1185">Reference proteome</keyword>
<sequence>MAQTAKRRADRGRLRHNRLYWWGRKLCDGRELGAVIDTPTPCSCWMCGNPRRHLKKDRLSIWEQRWFQEIGDENSGPSYGSPSSRRAGAPDGC</sequence>
<feature type="compositionally biased region" description="Low complexity" evidence="1">
    <location>
        <begin position="75"/>
        <end position="93"/>
    </location>
</feature>
<evidence type="ECO:0000313" key="3">
    <source>
        <dbReference type="Proteomes" id="UP001620514"/>
    </source>
</evidence>
<name>A0ABW8MGR8_9BURK</name>